<dbReference type="AlphaFoldDB" id="A0A6M3LA66"/>
<protein>
    <submittedName>
        <fullName evidence="1">Uncharacterized protein</fullName>
    </submittedName>
</protein>
<gene>
    <name evidence="1" type="ORF">MM415B03248_0010</name>
</gene>
<accession>A0A6M3LA66</accession>
<organism evidence="1">
    <name type="scientific">viral metagenome</name>
    <dbReference type="NCBI Taxonomy" id="1070528"/>
    <lineage>
        <taxon>unclassified sequences</taxon>
        <taxon>metagenomes</taxon>
        <taxon>organismal metagenomes</taxon>
    </lineage>
</organism>
<proteinExistence type="predicted"/>
<sequence length="135" mass="15330">MISFEELCKARAKAGEKKYLVYSCNKCGTVSKELASMHNEWDLCPKCLSAKGIQSVNAALHRNSALDVAEELADAVNIAELWKGKLHDFPDDDVVYRRIQELQDFLRVWGTRCMMRGDLGKDDYPVKRIGFEESV</sequence>
<reference evidence="1" key="1">
    <citation type="submission" date="2020-03" db="EMBL/GenBank/DDBJ databases">
        <title>The deep terrestrial virosphere.</title>
        <authorList>
            <person name="Holmfeldt K."/>
            <person name="Nilsson E."/>
            <person name="Simone D."/>
            <person name="Lopez-Fernandez M."/>
            <person name="Wu X."/>
            <person name="de Brujin I."/>
            <person name="Lundin D."/>
            <person name="Andersson A."/>
            <person name="Bertilsson S."/>
            <person name="Dopson M."/>
        </authorList>
    </citation>
    <scope>NUCLEOTIDE SEQUENCE</scope>
    <source>
        <strain evidence="1">MM415B03248</strain>
    </source>
</reference>
<dbReference type="EMBL" id="MT143016">
    <property type="protein sequence ID" value="QJA91826.1"/>
    <property type="molecule type" value="Genomic_DNA"/>
</dbReference>
<evidence type="ECO:0000313" key="1">
    <source>
        <dbReference type="EMBL" id="QJA91826.1"/>
    </source>
</evidence>
<name>A0A6M3LA66_9ZZZZ</name>